<keyword evidence="4" id="KW-0131">Cell cycle</keyword>
<gene>
    <name evidence="5" type="primary">scpB</name>
    <name evidence="5" type="ORF">ACFPFW_09650</name>
</gene>
<accession>A0ABV9Z3E4</accession>
<evidence type="ECO:0000256" key="1">
    <source>
        <dbReference type="ARBA" id="ARBA00022490"/>
    </source>
</evidence>
<dbReference type="InterPro" id="IPR036390">
    <property type="entry name" value="WH_DNA-bd_sf"/>
</dbReference>
<comment type="caution">
    <text evidence="5">The sequence shown here is derived from an EMBL/GenBank/DDBJ whole genome shotgun (WGS) entry which is preliminary data.</text>
</comment>
<evidence type="ECO:0000256" key="4">
    <source>
        <dbReference type="ARBA" id="ARBA00023306"/>
    </source>
</evidence>
<dbReference type="InterPro" id="IPR005234">
    <property type="entry name" value="ScpB_csome_segregation"/>
</dbReference>
<organism evidence="5 6">
    <name type="scientific">Flaviflagellibacter deserti</name>
    <dbReference type="NCBI Taxonomy" id="2267266"/>
    <lineage>
        <taxon>Bacteria</taxon>
        <taxon>Pseudomonadati</taxon>
        <taxon>Pseudomonadota</taxon>
        <taxon>Alphaproteobacteria</taxon>
        <taxon>Hyphomicrobiales</taxon>
        <taxon>Flaviflagellibacter</taxon>
    </lineage>
</organism>
<evidence type="ECO:0000313" key="5">
    <source>
        <dbReference type="EMBL" id="MFC5068277.1"/>
    </source>
</evidence>
<dbReference type="PIRSF" id="PIRSF019345">
    <property type="entry name" value="ScpB"/>
    <property type="match status" value="1"/>
</dbReference>
<proteinExistence type="predicted"/>
<dbReference type="PANTHER" id="PTHR34298">
    <property type="entry name" value="SEGREGATION AND CONDENSATION PROTEIN B"/>
    <property type="match status" value="1"/>
</dbReference>
<dbReference type="Gene3D" id="1.10.10.10">
    <property type="entry name" value="Winged helix-like DNA-binding domain superfamily/Winged helix DNA-binding domain"/>
    <property type="match status" value="2"/>
</dbReference>
<protein>
    <submittedName>
        <fullName evidence="5">SMC-Scp complex subunit ScpB</fullName>
    </submittedName>
</protein>
<keyword evidence="1" id="KW-0963">Cytoplasm</keyword>
<evidence type="ECO:0000313" key="6">
    <source>
        <dbReference type="Proteomes" id="UP001595796"/>
    </source>
</evidence>
<dbReference type="Proteomes" id="UP001595796">
    <property type="component" value="Unassembled WGS sequence"/>
</dbReference>
<keyword evidence="2" id="KW-0132">Cell division</keyword>
<dbReference type="RefSeq" id="WP_379771454.1">
    <property type="nucleotide sequence ID" value="NZ_JBHSJF010000006.1"/>
</dbReference>
<dbReference type="PANTHER" id="PTHR34298:SF2">
    <property type="entry name" value="SEGREGATION AND CONDENSATION PROTEIN B"/>
    <property type="match status" value="1"/>
</dbReference>
<dbReference type="NCBIfam" id="TIGR00281">
    <property type="entry name" value="SMC-Scp complex subunit ScpB"/>
    <property type="match status" value="1"/>
</dbReference>
<name>A0ABV9Z3E4_9HYPH</name>
<dbReference type="SUPFAM" id="SSF46785">
    <property type="entry name" value="Winged helix' DNA-binding domain"/>
    <property type="match status" value="2"/>
</dbReference>
<keyword evidence="3" id="KW-0159">Chromosome partition</keyword>
<reference evidence="6" key="1">
    <citation type="journal article" date="2019" name="Int. J. Syst. Evol. Microbiol.">
        <title>The Global Catalogue of Microorganisms (GCM) 10K type strain sequencing project: providing services to taxonomists for standard genome sequencing and annotation.</title>
        <authorList>
            <consortium name="The Broad Institute Genomics Platform"/>
            <consortium name="The Broad Institute Genome Sequencing Center for Infectious Disease"/>
            <person name="Wu L."/>
            <person name="Ma J."/>
        </authorList>
    </citation>
    <scope>NUCLEOTIDE SEQUENCE [LARGE SCALE GENOMIC DNA]</scope>
    <source>
        <strain evidence="6">CGMCC 1.16444</strain>
    </source>
</reference>
<sequence length="211" mass="23018">MAEALLFAATEPLDEATLASRLPEGADIPAIIAALKAHYAVRGVNLVATGGRWWFRTASDLGPLLRREAEETKKLSRAALETLSIIAYHQPVTRAEVEAIRGVSVAKGTLEVLLETGWIKLRGRRRTPGRPVTFGTTPEFLDHFGLEQISDLPGIDELRAAGLLDARVPAGIDVPMPSDDQALREDEDMIEPDALDFLTPLDADDEQDRTT</sequence>
<evidence type="ECO:0000256" key="2">
    <source>
        <dbReference type="ARBA" id="ARBA00022618"/>
    </source>
</evidence>
<keyword evidence="6" id="KW-1185">Reference proteome</keyword>
<evidence type="ECO:0000256" key="3">
    <source>
        <dbReference type="ARBA" id="ARBA00022829"/>
    </source>
</evidence>
<dbReference type="Pfam" id="PF04079">
    <property type="entry name" value="SMC_ScpB"/>
    <property type="match status" value="1"/>
</dbReference>
<dbReference type="InterPro" id="IPR036388">
    <property type="entry name" value="WH-like_DNA-bd_sf"/>
</dbReference>
<dbReference type="EMBL" id="JBHSJF010000006">
    <property type="protein sequence ID" value="MFC5068277.1"/>
    <property type="molecule type" value="Genomic_DNA"/>
</dbReference>